<dbReference type="Proteomes" id="UP000515307">
    <property type="component" value="Chromosome"/>
</dbReference>
<dbReference type="GO" id="GO:0008897">
    <property type="term" value="F:holo-[acyl-carrier-protein] synthase activity"/>
    <property type="evidence" value="ECO:0007669"/>
    <property type="project" value="InterPro"/>
</dbReference>
<evidence type="ECO:0000313" key="6">
    <source>
        <dbReference type="EMBL" id="QNE76616.1"/>
    </source>
</evidence>
<keyword evidence="7" id="KW-1185">Reference proteome</keyword>
<evidence type="ECO:0000259" key="4">
    <source>
        <dbReference type="Pfam" id="PF01648"/>
    </source>
</evidence>
<evidence type="ECO:0000259" key="5">
    <source>
        <dbReference type="Pfam" id="PF17837"/>
    </source>
</evidence>
<feature type="binding site" evidence="3">
    <location>
        <position position="107"/>
    </location>
    <ligand>
        <name>Mg(2+)</name>
        <dbReference type="ChEBI" id="CHEBI:18420"/>
    </ligand>
</feature>
<dbReference type="SUPFAM" id="SSF56214">
    <property type="entry name" value="4'-phosphopantetheinyl transferase"/>
    <property type="match status" value="1"/>
</dbReference>
<comment type="cofactor">
    <cofactor evidence="3">
        <name>Mg(2+)</name>
        <dbReference type="ChEBI" id="CHEBI:18420"/>
    </cofactor>
</comment>
<dbReference type="PANTHER" id="PTHR38096:SF1">
    <property type="entry name" value="ENTEROBACTIN SYNTHASE COMPONENT D"/>
    <property type="match status" value="1"/>
</dbReference>
<keyword evidence="3" id="KW-0460">Magnesium</keyword>
<feature type="binding site" evidence="3">
    <location>
        <position position="106"/>
    </location>
    <ligand>
        <name>Mg(2+)</name>
        <dbReference type="ChEBI" id="CHEBI:18420"/>
    </ligand>
</feature>
<dbReference type="GO" id="GO:0005886">
    <property type="term" value="C:plasma membrane"/>
    <property type="evidence" value="ECO:0007669"/>
    <property type="project" value="TreeGrafter"/>
</dbReference>
<dbReference type="PRINTS" id="PR01399">
    <property type="entry name" value="ENTSNTHTASED"/>
</dbReference>
<keyword evidence="3" id="KW-0479">Metal-binding</keyword>
<feature type="binding site" evidence="2">
    <location>
        <position position="39"/>
    </location>
    <ligand>
        <name>CoA</name>
        <dbReference type="ChEBI" id="CHEBI:57287"/>
    </ligand>
</feature>
<dbReference type="Pfam" id="PF01648">
    <property type="entry name" value="ACPS"/>
    <property type="match status" value="1"/>
</dbReference>
<reference evidence="7" key="1">
    <citation type="submission" date="2019-10" db="EMBL/GenBank/DDBJ databases">
        <title>Antimicrobial potential of Antarctic Bacteria.</title>
        <authorList>
            <person name="Benaud N."/>
            <person name="Edwards R.J."/>
            <person name="Ferrari B.C."/>
        </authorList>
    </citation>
    <scope>NUCLEOTIDE SEQUENCE [LARGE SCALE GENOMIC DNA]</scope>
    <source>
        <strain evidence="7">NBSH44</strain>
    </source>
</reference>
<sequence>MIAQLVPPAVSSADSFEDHGWDALYPEERALVRNAVESRRREFATARACARAALSGLGLPPVPILPGVRNVPQWPTGVVGSLTHCAGYRAAAVAHSTAFHAIGIDAEPNEALPDGVLGSIATAEDLRHLDAAPRDGVVHWPRLLFSAKESVYKAWFPMTGIELDFADATVHAVADPRPTAAPSAGEATGSFTARIRFQGQTPDGHPVSGFSGRWLVRRGIIVTTATLPVPA</sequence>
<evidence type="ECO:0000256" key="1">
    <source>
        <dbReference type="ARBA" id="ARBA00022679"/>
    </source>
</evidence>
<feature type="binding site" evidence="3">
    <location>
        <position position="105"/>
    </location>
    <ligand>
        <name>Mg(2+)</name>
        <dbReference type="ChEBI" id="CHEBI:18420"/>
    </ligand>
</feature>
<dbReference type="KEGG" id="sfiy:F0344_20065"/>
<dbReference type="RefSeq" id="WP_185300083.1">
    <property type="nucleotide sequence ID" value="NZ_CP045702.1"/>
</dbReference>
<feature type="binding site" evidence="2">
    <location>
        <position position="153"/>
    </location>
    <ligand>
        <name>CoA</name>
        <dbReference type="ChEBI" id="CHEBI:57287"/>
    </ligand>
</feature>
<evidence type="ECO:0000256" key="2">
    <source>
        <dbReference type="PIRSR" id="PIRSR603542-1"/>
    </source>
</evidence>
<keyword evidence="1 6" id="KW-0808">Transferase</keyword>
<proteinExistence type="predicted"/>
<feature type="binding site" evidence="2">
    <location>
        <begin position="83"/>
        <end position="84"/>
    </location>
    <ligand>
        <name>CoA</name>
        <dbReference type="ChEBI" id="CHEBI:57287"/>
    </ligand>
</feature>
<evidence type="ECO:0000256" key="3">
    <source>
        <dbReference type="PIRSR" id="PIRSR603542-2"/>
    </source>
</evidence>
<feature type="domain" description="4'-phosphopantetheinyl transferase" evidence="4">
    <location>
        <begin position="101"/>
        <end position="182"/>
    </location>
</feature>
<feature type="binding site" evidence="2">
    <location>
        <position position="163"/>
    </location>
    <ligand>
        <name>CoA</name>
        <dbReference type="ChEBI" id="CHEBI:57287"/>
    </ligand>
</feature>
<dbReference type="GO" id="GO:0000287">
    <property type="term" value="F:magnesium ion binding"/>
    <property type="evidence" value="ECO:0007669"/>
    <property type="project" value="InterPro"/>
</dbReference>
<dbReference type="Pfam" id="PF17837">
    <property type="entry name" value="4PPT_N"/>
    <property type="match status" value="1"/>
</dbReference>
<feature type="binding site" evidence="2">
    <location>
        <position position="105"/>
    </location>
    <ligand>
        <name>CoA</name>
        <dbReference type="ChEBI" id="CHEBI:57287"/>
    </ligand>
</feature>
<dbReference type="AlphaFoldDB" id="A0A7G7BMQ1"/>
<feature type="binding site" evidence="2">
    <location>
        <position position="47"/>
    </location>
    <ligand>
        <name>CoA</name>
        <dbReference type="ChEBI" id="CHEBI:57287"/>
    </ligand>
</feature>
<dbReference type="InterPro" id="IPR041354">
    <property type="entry name" value="4PPT_N"/>
</dbReference>
<organism evidence="6 7">
    <name type="scientific">Streptomyces finlayi</name>
    <dbReference type="NCBI Taxonomy" id="67296"/>
    <lineage>
        <taxon>Bacteria</taxon>
        <taxon>Bacillati</taxon>
        <taxon>Actinomycetota</taxon>
        <taxon>Actinomycetes</taxon>
        <taxon>Kitasatosporales</taxon>
        <taxon>Streptomycetaceae</taxon>
        <taxon>Streptomyces</taxon>
    </lineage>
</organism>
<dbReference type="GO" id="GO:0009366">
    <property type="term" value="C:enterobactin synthetase complex"/>
    <property type="evidence" value="ECO:0007669"/>
    <property type="project" value="InterPro"/>
</dbReference>
<feature type="binding site" evidence="2">
    <location>
        <position position="149"/>
    </location>
    <ligand>
        <name>CoA</name>
        <dbReference type="ChEBI" id="CHEBI:57287"/>
    </ligand>
</feature>
<name>A0A7G7BMQ1_9ACTN</name>
<evidence type="ECO:0000313" key="7">
    <source>
        <dbReference type="Proteomes" id="UP000515307"/>
    </source>
</evidence>
<dbReference type="InterPro" id="IPR003542">
    <property type="entry name" value="Enbac_synth_compD-like"/>
</dbReference>
<dbReference type="PANTHER" id="PTHR38096">
    <property type="entry name" value="ENTEROBACTIN SYNTHASE COMPONENT D"/>
    <property type="match status" value="1"/>
</dbReference>
<protein>
    <submittedName>
        <fullName evidence="6">4'-phosphopantetheinyl transferase superfamily protein</fullName>
    </submittedName>
</protein>
<dbReference type="EMBL" id="CP045702">
    <property type="protein sequence ID" value="QNE76616.1"/>
    <property type="molecule type" value="Genomic_DNA"/>
</dbReference>
<feature type="domain" description="4'-phosphopantetheinyl transferase N-terminal" evidence="5">
    <location>
        <begin position="27"/>
        <end position="94"/>
    </location>
</feature>
<accession>A0A7G7BMQ1</accession>
<dbReference type="InterPro" id="IPR008278">
    <property type="entry name" value="4-PPantetheinyl_Trfase_dom"/>
</dbReference>
<dbReference type="GO" id="GO:0009239">
    <property type="term" value="P:enterobactin biosynthetic process"/>
    <property type="evidence" value="ECO:0007669"/>
    <property type="project" value="InterPro"/>
</dbReference>
<gene>
    <name evidence="6" type="ORF">F0344_20065</name>
</gene>
<dbReference type="InterPro" id="IPR037143">
    <property type="entry name" value="4-PPantetheinyl_Trfase_dom_sf"/>
</dbReference>